<organism evidence="2 3">
    <name type="scientific">Kolteria novifilia</name>
    <dbReference type="NCBI Taxonomy" id="2527975"/>
    <lineage>
        <taxon>Bacteria</taxon>
        <taxon>Pseudomonadati</taxon>
        <taxon>Planctomycetota</taxon>
        <taxon>Planctomycetia</taxon>
        <taxon>Kolteriales</taxon>
        <taxon>Kolteriaceae</taxon>
        <taxon>Kolteria</taxon>
    </lineage>
</organism>
<feature type="region of interest" description="Disordered" evidence="1">
    <location>
        <begin position="1"/>
        <end position="26"/>
    </location>
</feature>
<protein>
    <submittedName>
        <fullName evidence="2">Uncharacterized protein</fullName>
    </submittedName>
</protein>
<keyword evidence="3" id="KW-1185">Reference proteome</keyword>
<gene>
    <name evidence="2" type="ORF">Pan216_07000</name>
</gene>
<proteinExistence type="predicted"/>
<evidence type="ECO:0000313" key="3">
    <source>
        <dbReference type="Proteomes" id="UP000317093"/>
    </source>
</evidence>
<dbReference type="KEGG" id="knv:Pan216_07000"/>
<accession>A0A518AYR4</accession>
<sequence length="76" mass="8179">MSSSHAHPTMCGHGTRNAGTKEHDHRGIERTFLKRKPAQETMGGPFHFCVARGGSYFLSIVTPGQSSVRNGVTGNP</sequence>
<dbReference type="EMBL" id="CP036279">
    <property type="protein sequence ID" value="QDU59867.1"/>
    <property type="molecule type" value="Genomic_DNA"/>
</dbReference>
<name>A0A518AYR4_9BACT</name>
<evidence type="ECO:0000256" key="1">
    <source>
        <dbReference type="SAM" id="MobiDB-lite"/>
    </source>
</evidence>
<dbReference type="Proteomes" id="UP000317093">
    <property type="component" value="Chromosome"/>
</dbReference>
<reference evidence="2 3" key="1">
    <citation type="submission" date="2019-02" db="EMBL/GenBank/DDBJ databases">
        <title>Deep-cultivation of Planctomycetes and their phenomic and genomic characterization uncovers novel biology.</title>
        <authorList>
            <person name="Wiegand S."/>
            <person name="Jogler M."/>
            <person name="Boedeker C."/>
            <person name="Pinto D."/>
            <person name="Vollmers J."/>
            <person name="Rivas-Marin E."/>
            <person name="Kohn T."/>
            <person name="Peeters S.H."/>
            <person name="Heuer A."/>
            <person name="Rast P."/>
            <person name="Oberbeckmann S."/>
            <person name="Bunk B."/>
            <person name="Jeske O."/>
            <person name="Meyerdierks A."/>
            <person name="Storesund J.E."/>
            <person name="Kallscheuer N."/>
            <person name="Luecker S."/>
            <person name="Lage O.M."/>
            <person name="Pohl T."/>
            <person name="Merkel B.J."/>
            <person name="Hornburger P."/>
            <person name="Mueller R.-W."/>
            <person name="Bruemmer F."/>
            <person name="Labrenz M."/>
            <person name="Spormann A.M."/>
            <person name="Op den Camp H."/>
            <person name="Overmann J."/>
            <person name="Amann R."/>
            <person name="Jetten M.S.M."/>
            <person name="Mascher T."/>
            <person name="Medema M.H."/>
            <person name="Devos D.P."/>
            <person name="Kaster A.-K."/>
            <person name="Ovreas L."/>
            <person name="Rohde M."/>
            <person name="Galperin M.Y."/>
            <person name="Jogler C."/>
        </authorList>
    </citation>
    <scope>NUCLEOTIDE SEQUENCE [LARGE SCALE GENOMIC DNA]</scope>
    <source>
        <strain evidence="2 3">Pan216</strain>
    </source>
</reference>
<evidence type="ECO:0000313" key="2">
    <source>
        <dbReference type="EMBL" id="QDU59867.1"/>
    </source>
</evidence>
<dbReference type="AlphaFoldDB" id="A0A518AYR4"/>